<evidence type="ECO:0000313" key="1">
    <source>
        <dbReference type="EMBL" id="KAK1136727.1"/>
    </source>
</evidence>
<reference evidence="1" key="1">
    <citation type="submission" date="2021-10" db="EMBL/GenBank/DDBJ databases">
        <title>Melipona bicolor Genome sequencing and assembly.</title>
        <authorList>
            <person name="Araujo N.S."/>
            <person name="Arias M.C."/>
        </authorList>
    </citation>
    <scope>NUCLEOTIDE SEQUENCE</scope>
    <source>
        <strain evidence="1">USP_2M_L1-L4_2017</strain>
        <tissue evidence="1">Whole body</tissue>
    </source>
</reference>
<accession>A0AA40KY15</accession>
<comment type="caution">
    <text evidence="1">The sequence shown here is derived from an EMBL/GenBank/DDBJ whole genome shotgun (WGS) entry which is preliminary data.</text>
</comment>
<dbReference type="Proteomes" id="UP001177670">
    <property type="component" value="Unassembled WGS sequence"/>
</dbReference>
<dbReference type="EMBL" id="JAHYIQ010000001">
    <property type="protein sequence ID" value="KAK1136727.1"/>
    <property type="molecule type" value="Genomic_DNA"/>
</dbReference>
<protein>
    <submittedName>
        <fullName evidence="1">Uncharacterized protein</fullName>
    </submittedName>
</protein>
<dbReference type="AlphaFoldDB" id="A0AA40KY15"/>
<evidence type="ECO:0000313" key="2">
    <source>
        <dbReference type="Proteomes" id="UP001177670"/>
    </source>
</evidence>
<organism evidence="1 2">
    <name type="scientific">Melipona bicolor</name>
    <dbReference type="NCBI Taxonomy" id="60889"/>
    <lineage>
        <taxon>Eukaryota</taxon>
        <taxon>Metazoa</taxon>
        <taxon>Ecdysozoa</taxon>
        <taxon>Arthropoda</taxon>
        <taxon>Hexapoda</taxon>
        <taxon>Insecta</taxon>
        <taxon>Pterygota</taxon>
        <taxon>Neoptera</taxon>
        <taxon>Endopterygota</taxon>
        <taxon>Hymenoptera</taxon>
        <taxon>Apocrita</taxon>
        <taxon>Aculeata</taxon>
        <taxon>Apoidea</taxon>
        <taxon>Anthophila</taxon>
        <taxon>Apidae</taxon>
        <taxon>Melipona</taxon>
    </lineage>
</organism>
<sequence length="158" mass="17865">MWMMLLSLMAKIECTQISIRSMMALTFLSLKSKIVAELIHDIGTKFVLLLSLMAITLQNLNMMEFSFLRLPSTMFAVFLRRMASIWLLLFSLMSKLEFTLLCLNAITDISQLLGYNGTTYGNQGYVAPLANGNDGMYVTQPDGYVKFSILPQYTAYRG</sequence>
<gene>
    <name evidence="1" type="ORF">K0M31_001266</name>
</gene>
<name>A0AA40KY15_9HYME</name>
<proteinExistence type="predicted"/>
<keyword evidence="2" id="KW-1185">Reference proteome</keyword>